<dbReference type="GO" id="GO:0016301">
    <property type="term" value="F:kinase activity"/>
    <property type="evidence" value="ECO:0007669"/>
    <property type="project" value="UniProtKB-KW"/>
</dbReference>
<organism evidence="7 8">
    <name type="scientific">Anaeramoeba flamelloides</name>
    <dbReference type="NCBI Taxonomy" id="1746091"/>
    <lineage>
        <taxon>Eukaryota</taxon>
        <taxon>Metamonada</taxon>
        <taxon>Anaeramoebidae</taxon>
        <taxon>Anaeramoeba</taxon>
    </lineage>
</organism>
<keyword evidence="3" id="KW-0862">Zinc</keyword>
<evidence type="ECO:0000259" key="6">
    <source>
        <dbReference type="PROSITE" id="PS51265"/>
    </source>
</evidence>
<dbReference type="InterPro" id="IPR038545">
    <property type="entry name" value="Znf_DBF_sf"/>
</dbReference>
<dbReference type="SMART" id="SM00586">
    <property type="entry name" value="ZnF_DBF"/>
    <property type="match status" value="1"/>
</dbReference>
<keyword evidence="2 4" id="KW-0863">Zinc-finger</keyword>
<evidence type="ECO:0000256" key="2">
    <source>
        <dbReference type="ARBA" id="ARBA00022771"/>
    </source>
</evidence>
<sequence>MTKSLTGKNFFLDISHPSTEQKIQNQLELMGAKIKTVLNCSVNYLITDQSRSIISSTCKLDSQNSKKKINKPSLSLPVLGSQKKCNISKAKTLGSRIVSVRCIQKWLDKHNPQKVGGQQKENNKIKPKQAKKKQTREKIRSTNQLKRSAFEPRENKIPCLSQTKLILTSRNPNLKTVKKKKNILQNANNIRAIRKIKKIPTNVNNNQTNLGPQKKKLSIVNKNYNFLQIEDKQSDYQPFKKEFAKNKMRTTLFFLQQRSSRRLYNLDQVIGERGQEWKSRQKRRLKKKRRMRIKGSGYCENCRVKYSNIEKHCQSKRHQRFCKSSKNFGEVDSFIEKIENIFLQQNKEKQLEKPNLQKTEDPVKREKAKDFLSSSLSLECEETPHSTNNNNNFNTTTTTTQTTTTQTKATTTTTATTSAFLTLTDRVDEWYSPNFPNQIYPLVDQIEITKKKIEPIIIFDDSLNWNDQEIFEDSDDDFVNTFKSKKNKKRKKRRRKNKN</sequence>
<evidence type="ECO:0000313" key="7">
    <source>
        <dbReference type="EMBL" id="KAJ3442769.1"/>
    </source>
</evidence>
<evidence type="ECO:0000256" key="4">
    <source>
        <dbReference type="PROSITE-ProRule" id="PRU00600"/>
    </source>
</evidence>
<dbReference type="EMBL" id="JANTQA010000026">
    <property type="protein sequence ID" value="KAJ3442769.1"/>
    <property type="molecule type" value="Genomic_DNA"/>
</dbReference>
<keyword evidence="7" id="KW-0808">Transferase</keyword>
<feature type="compositionally biased region" description="Low complexity" evidence="5">
    <location>
        <begin position="386"/>
        <end position="410"/>
    </location>
</feature>
<dbReference type="AlphaFoldDB" id="A0AAV7ZLA1"/>
<feature type="compositionally biased region" description="Basic residues" evidence="5">
    <location>
        <begin position="125"/>
        <end position="135"/>
    </location>
</feature>
<evidence type="ECO:0000256" key="3">
    <source>
        <dbReference type="ARBA" id="ARBA00022833"/>
    </source>
</evidence>
<dbReference type="GO" id="GO:0003676">
    <property type="term" value="F:nucleic acid binding"/>
    <property type="evidence" value="ECO:0007669"/>
    <property type="project" value="InterPro"/>
</dbReference>
<dbReference type="PROSITE" id="PS51265">
    <property type="entry name" value="ZF_DBF4"/>
    <property type="match status" value="1"/>
</dbReference>
<feature type="region of interest" description="Disordered" evidence="5">
    <location>
        <begin position="381"/>
        <end position="410"/>
    </location>
</feature>
<comment type="caution">
    <text evidence="7">The sequence shown here is derived from an EMBL/GenBank/DDBJ whole genome shotgun (WGS) entry which is preliminary data.</text>
</comment>
<feature type="region of interest" description="Disordered" evidence="5">
    <location>
        <begin position="111"/>
        <end position="140"/>
    </location>
</feature>
<dbReference type="Proteomes" id="UP001146793">
    <property type="component" value="Unassembled WGS sequence"/>
</dbReference>
<name>A0AAV7ZLA1_9EUKA</name>
<dbReference type="InterPro" id="IPR006572">
    <property type="entry name" value="Znf_DBF"/>
</dbReference>
<feature type="domain" description="DBF4-type" evidence="6">
    <location>
        <begin position="292"/>
        <end position="341"/>
    </location>
</feature>
<keyword evidence="1" id="KW-0479">Metal-binding</keyword>
<evidence type="ECO:0000256" key="1">
    <source>
        <dbReference type="ARBA" id="ARBA00022723"/>
    </source>
</evidence>
<evidence type="ECO:0000313" key="8">
    <source>
        <dbReference type="Proteomes" id="UP001146793"/>
    </source>
</evidence>
<dbReference type="Pfam" id="PF07535">
    <property type="entry name" value="zf-DBF"/>
    <property type="match status" value="1"/>
</dbReference>
<dbReference type="FunFam" id="6.10.250.3410:FF:000001">
    <property type="entry name" value="Protein DBF4 homolog A"/>
    <property type="match status" value="1"/>
</dbReference>
<proteinExistence type="predicted"/>
<reference evidence="7" key="1">
    <citation type="submission" date="2022-08" db="EMBL/GenBank/DDBJ databases">
        <title>Novel sulphate-reducing endosymbionts in the free-living metamonad Anaeramoeba.</title>
        <authorList>
            <person name="Jerlstrom-Hultqvist J."/>
            <person name="Cepicka I."/>
            <person name="Gallot-Lavallee L."/>
            <person name="Salas-Leiva D."/>
            <person name="Curtis B.A."/>
            <person name="Zahonova K."/>
            <person name="Pipaliya S."/>
            <person name="Dacks J."/>
            <person name="Roger A.J."/>
        </authorList>
    </citation>
    <scope>NUCLEOTIDE SEQUENCE</scope>
    <source>
        <strain evidence="7">Busselton2</strain>
    </source>
</reference>
<accession>A0AAV7ZLA1</accession>
<gene>
    <name evidence="7" type="ORF">M0812_12514</name>
</gene>
<dbReference type="Gene3D" id="6.10.250.3410">
    <property type="entry name" value="DBF zinc finger"/>
    <property type="match status" value="1"/>
</dbReference>
<evidence type="ECO:0000256" key="5">
    <source>
        <dbReference type="SAM" id="MobiDB-lite"/>
    </source>
</evidence>
<dbReference type="GO" id="GO:0008270">
    <property type="term" value="F:zinc ion binding"/>
    <property type="evidence" value="ECO:0007669"/>
    <property type="project" value="UniProtKB-KW"/>
</dbReference>
<protein>
    <submittedName>
        <fullName evidence="7">Activator of s-phase kinase-related</fullName>
    </submittedName>
</protein>
<keyword evidence="7" id="KW-0418">Kinase</keyword>
<dbReference type="GO" id="GO:0005634">
    <property type="term" value="C:nucleus"/>
    <property type="evidence" value="ECO:0007669"/>
    <property type="project" value="UniProtKB-ARBA"/>
</dbReference>